<keyword evidence="2" id="KW-0694">RNA-binding</keyword>
<accession>A0A835AE21</accession>
<gene>
    <name evidence="7" type="ORF">HU200_055878</name>
</gene>
<comment type="catalytic activity">
    <reaction evidence="2">
        <text>RNA(n) + a ribonucleoside 5'-triphosphate = RNA(n+1) + diphosphate</text>
        <dbReference type="Rhea" id="RHEA:21248"/>
        <dbReference type="Rhea" id="RHEA-COMP:14527"/>
        <dbReference type="Rhea" id="RHEA-COMP:17342"/>
        <dbReference type="ChEBI" id="CHEBI:33019"/>
        <dbReference type="ChEBI" id="CHEBI:61557"/>
        <dbReference type="ChEBI" id="CHEBI:140395"/>
        <dbReference type="EC" id="2.7.7.48"/>
    </reaction>
</comment>
<dbReference type="PANTHER" id="PTHR23079">
    <property type="entry name" value="RNA-DEPENDENT RNA POLYMERASE"/>
    <property type="match status" value="1"/>
</dbReference>
<evidence type="ECO:0000256" key="2">
    <source>
        <dbReference type="RuleBase" id="RU363098"/>
    </source>
</evidence>
<keyword evidence="8" id="KW-1185">Reference proteome</keyword>
<evidence type="ECO:0000256" key="1">
    <source>
        <dbReference type="ARBA" id="ARBA00093763"/>
    </source>
</evidence>
<organism evidence="7 8">
    <name type="scientific">Digitaria exilis</name>
    <dbReference type="NCBI Taxonomy" id="1010633"/>
    <lineage>
        <taxon>Eukaryota</taxon>
        <taxon>Viridiplantae</taxon>
        <taxon>Streptophyta</taxon>
        <taxon>Embryophyta</taxon>
        <taxon>Tracheophyta</taxon>
        <taxon>Spermatophyta</taxon>
        <taxon>Magnoliopsida</taxon>
        <taxon>Liliopsida</taxon>
        <taxon>Poales</taxon>
        <taxon>Poaceae</taxon>
        <taxon>PACMAD clade</taxon>
        <taxon>Panicoideae</taxon>
        <taxon>Panicodae</taxon>
        <taxon>Paniceae</taxon>
        <taxon>Anthephorinae</taxon>
        <taxon>Digitaria</taxon>
    </lineage>
</organism>
<feature type="domain" description="RDRP3-5 N-terminal" evidence="5">
    <location>
        <begin position="10"/>
        <end position="84"/>
    </location>
</feature>
<dbReference type="EMBL" id="JACEFO010002379">
    <property type="protein sequence ID" value="KAF8663268.1"/>
    <property type="molecule type" value="Genomic_DNA"/>
</dbReference>
<dbReference type="OrthoDB" id="687091at2759"/>
<reference evidence="7" key="1">
    <citation type="submission" date="2020-07" db="EMBL/GenBank/DDBJ databases">
        <title>Genome sequence and genetic diversity analysis of an under-domesticated orphan crop, white fonio (Digitaria exilis).</title>
        <authorList>
            <person name="Bennetzen J.L."/>
            <person name="Chen S."/>
            <person name="Ma X."/>
            <person name="Wang X."/>
            <person name="Yssel A.E.J."/>
            <person name="Chaluvadi S.R."/>
            <person name="Johnson M."/>
            <person name="Gangashetty P."/>
            <person name="Hamidou F."/>
            <person name="Sanogo M.D."/>
            <person name="Zwaenepoel A."/>
            <person name="Wallace J."/>
            <person name="Van De Peer Y."/>
            <person name="Van Deynze A."/>
        </authorList>
    </citation>
    <scope>NUCLEOTIDE SEQUENCE</scope>
    <source>
        <tissue evidence="7">Leaves</tissue>
    </source>
</reference>
<dbReference type="InterPro" id="IPR057596">
    <property type="entry name" value="RDRP_core"/>
</dbReference>
<dbReference type="Pfam" id="PF26252">
    <property type="entry name" value="RdRP_helical"/>
    <property type="match status" value="1"/>
</dbReference>
<evidence type="ECO:0000259" key="4">
    <source>
        <dbReference type="Pfam" id="PF05183"/>
    </source>
</evidence>
<evidence type="ECO:0000313" key="8">
    <source>
        <dbReference type="Proteomes" id="UP000636709"/>
    </source>
</evidence>
<feature type="region of interest" description="Disordered" evidence="3">
    <location>
        <begin position="537"/>
        <end position="559"/>
    </location>
</feature>
<dbReference type="GO" id="GO:0003723">
    <property type="term" value="F:RNA binding"/>
    <property type="evidence" value="ECO:0007669"/>
    <property type="project" value="UniProtKB-KW"/>
</dbReference>
<sequence>MRPSSSWPPPLPAAVGAELARLEARLGQTADPSVRAKLAELGDAAAARVLATVAASGDRVRTLSGFIVHLAKQEAMERNAAGIPTAESAALGSGPFHADDLAAEPDGMEVESPHRCISPGRLQNQSCFSPPVASPVSNRGTTQAGCHGYEYEMRGALARDHTPSPVRDITRRVELLDVPSGRVVAATEFSPTTGNASRATEASEPSPQMIALGELEFVRIFLIFVYLAGKKIEEVVEDVNYIRYLKSLPMDCFEPEIWNKFGHESLPASERRKVISPWTLLLTDSRIQLFSSGTICACKLFRLLKFLMELFADSYLQNLDWDPSKTRLYYCIVEKRHDSIVTIFKGPYIDNTRTHLQKVVGDDNVLIVKFADIPEIENNADKFGIYCMHYHQIVEDGILLGLRQYRFFLKGTLLADKRVCSINLHGWTFNGLAGVKAEYFIELLGKALEDANKTRTKARDSLEARLMILSGSEPSSTGWGESESRELSGKEIVGNSKYAIFFPTSGERSLADEMANSDFDGDMYWVSWNPQLVEPFEPGTPWEHKSQPKNTKQKKPQDYDGPELERLLFCEFLRARFSPSYVLGTAANCWLARMDRLLTPGVSQREKDRLKNHMLELVDIYYWALDAPKNGTKVISNHGLRSMFYISIILFCKFPHATTTSNWLNLVSLVTDYYQRILMNLLITIPQRLMVEKYPHFLEREPSYIATSLLGWIYDKAKSQQSETVLAISVLLACLYVHYEAEEFEASPRSKLDLFSDACAIYQVVYEHAAPRNEVSKCGFAWKVAGRMLCELYFLKHGGETVTCLRSVLEDAFKKYRA</sequence>
<evidence type="ECO:0000259" key="6">
    <source>
        <dbReference type="Pfam" id="PF26252"/>
    </source>
</evidence>
<feature type="domain" description="RDRP core" evidence="4">
    <location>
        <begin position="495"/>
        <end position="716"/>
    </location>
</feature>
<keyword evidence="2" id="KW-0696">RNA-directed RNA polymerase</keyword>
<dbReference type="Pfam" id="PF26249">
    <property type="entry name" value="4HB_RdRP3_N"/>
    <property type="match status" value="1"/>
</dbReference>
<dbReference type="AlphaFoldDB" id="A0A835AE21"/>
<evidence type="ECO:0000313" key="7">
    <source>
        <dbReference type="EMBL" id="KAF8663268.1"/>
    </source>
</evidence>
<dbReference type="GO" id="GO:0030422">
    <property type="term" value="P:siRNA processing"/>
    <property type="evidence" value="ECO:0007669"/>
    <property type="project" value="TreeGrafter"/>
</dbReference>
<proteinExistence type="inferred from homology"/>
<keyword evidence="2" id="KW-0943">RNA-mediated gene silencing</keyword>
<comment type="similarity">
    <text evidence="2">Belongs to the RdRP family.</text>
</comment>
<dbReference type="InterPro" id="IPR007855">
    <property type="entry name" value="RDRP"/>
</dbReference>
<name>A0A835AE21_9POAL</name>
<dbReference type="PANTHER" id="PTHR23079:SF37">
    <property type="entry name" value="RNA-DEPENDENT RNA POLYMERASE"/>
    <property type="match status" value="1"/>
</dbReference>
<dbReference type="Pfam" id="PF05183">
    <property type="entry name" value="RdRP"/>
    <property type="match status" value="1"/>
</dbReference>
<comment type="function">
    <text evidence="1 2">Probably involved in the RNA silencing pathway and required for the generation of small interfering RNAs (siRNAs).</text>
</comment>
<comment type="caution">
    <text evidence="7">The sequence shown here is derived from an EMBL/GenBank/DDBJ whole genome shotgun (WGS) entry which is preliminary data.</text>
</comment>
<dbReference type="GO" id="GO:0003968">
    <property type="term" value="F:RNA-directed RNA polymerase activity"/>
    <property type="evidence" value="ECO:0007669"/>
    <property type="project" value="UniProtKB-KW"/>
</dbReference>
<dbReference type="GO" id="GO:0031380">
    <property type="term" value="C:nuclear RNA-directed RNA polymerase complex"/>
    <property type="evidence" value="ECO:0007669"/>
    <property type="project" value="TreeGrafter"/>
</dbReference>
<evidence type="ECO:0000256" key="3">
    <source>
        <dbReference type="SAM" id="MobiDB-lite"/>
    </source>
</evidence>
<protein>
    <recommendedName>
        <fullName evidence="2">RNA-dependent RNA polymerase</fullName>
        <ecNumber evidence="2">2.7.7.48</ecNumber>
    </recommendedName>
</protein>
<dbReference type="Proteomes" id="UP000636709">
    <property type="component" value="Unassembled WGS sequence"/>
</dbReference>
<dbReference type="EC" id="2.7.7.48" evidence="2"/>
<keyword evidence="2" id="KW-0808">Transferase</keyword>
<keyword evidence="2" id="KW-0548">Nucleotidyltransferase</keyword>
<feature type="domain" description="RDRP helical" evidence="6">
    <location>
        <begin position="207"/>
        <end position="273"/>
    </location>
</feature>
<dbReference type="InterPro" id="IPR058751">
    <property type="entry name" value="RDRP_helical"/>
</dbReference>
<dbReference type="InterPro" id="IPR058697">
    <property type="entry name" value="RDRP3-5_N"/>
</dbReference>
<evidence type="ECO:0000259" key="5">
    <source>
        <dbReference type="Pfam" id="PF26249"/>
    </source>
</evidence>